<dbReference type="AlphaFoldDB" id="A0AAN6UGP6"/>
<reference evidence="1" key="2">
    <citation type="submission" date="2023-05" db="EMBL/GenBank/DDBJ databases">
        <authorList>
            <consortium name="Lawrence Berkeley National Laboratory"/>
            <person name="Steindorff A."/>
            <person name="Hensen N."/>
            <person name="Bonometti L."/>
            <person name="Westerberg I."/>
            <person name="Brannstrom I.O."/>
            <person name="Guillou S."/>
            <person name="Cros-Aarteil S."/>
            <person name="Calhoun S."/>
            <person name="Haridas S."/>
            <person name="Kuo A."/>
            <person name="Mondo S."/>
            <person name="Pangilinan J."/>
            <person name="Riley R."/>
            <person name="Labutti K."/>
            <person name="Andreopoulos B."/>
            <person name="Lipzen A."/>
            <person name="Chen C."/>
            <person name="Yanf M."/>
            <person name="Daum C."/>
            <person name="Ng V."/>
            <person name="Clum A."/>
            <person name="Ohm R."/>
            <person name="Martin F."/>
            <person name="Silar P."/>
            <person name="Natvig D."/>
            <person name="Lalanne C."/>
            <person name="Gautier V."/>
            <person name="Ament-Velasquez S.L."/>
            <person name="Kruys A."/>
            <person name="Hutchinson M.I."/>
            <person name="Powell A.J."/>
            <person name="Barry K."/>
            <person name="Miller A.N."/>
            <person name="Grigoriev I.V."/>
            <person name="Debuchy R."/>
            <person name="Gladieux P."/>
            <person name="Thoren M.H."/>
            <person name="Johannesson H."/>
        </authorList>
    </citation>
    <scope>NUCLEOTIDE SEQUENCE</scope>
    <source>
        <strain evidence="1">CBS 123565</strain>
    </source>
</reference>
<name>A0AAN6UGP6_9PEZI</name>
<organism evidence="1 2">
    <name type="scientific">Trichocladium antarcticum</name>
    <dbReference type="NCBI Taxonomy" id="1450529"/>
    <lineage>
        <taxon>Eukaryota</taxon>
        <taxon>Fungi</taxon>
        <taxon>Dikarya</taxon>
        <taxon>Ascomycota</taxon>
        <taxon>Pezizomycotina</taxon>
        <taxon>Sordariomycetes</taxon>
        <taxon>Sordariomycetidae</taxon>
        <taxon>Sordariales</taxon>
        <taxon>Chaetomiaceae</taxon>
        <taxon>Trichocladium</taxon>
    </lineage>
</organism>
<dbReference type="EMBL" id="MU853416">
    <property type="protein sequence ID" value="KAK4132708.1"/>
    <property type="molecule type" value="Genomic_DNA"/>
</dbReference>
<keyword evidence="2" id="KW-1185">Reference proteome</keyword>
<comment type="caution">
    <text evidence="1">The sequence shown here is derived from an EMBL/GenBank/DDBJ whole genome shotgun (WGS) entry which is preliminary data.</text>
</comment>
<gene>
    <name evidence="1" type="ORF">BT67DRAFT_443614</name>
</gene>
<sequence>MKERLTSWFWTTEVPVHEVTEKQATDKKASVTRDVQAISDVLDGERSTGDEISVSAQAGVQDVEALAKVWSKNHHILVCITC</sequence>
<evidence type="ECO:0000313" key="1">
    <source>
        <dbReference type="EMBL" id="KAK4132708.1"/>
    </source>
</evidence>
<protein>
    <submittedName>
        <fullName evidence="1">Uncharacterized protein</fullName>
    </submittedName>
</protein>
<evidence type="ECO:0000313" key="2">
    <source>
        <dbReference type="Proteomes" id="UP001304895"/>
    </source>
</evidence>
<reference evidence="1" key="1">
    <citation type="journal article" date="2023" name="Mol. Phylogenet. Evol.">
        <title>Genome-scale phylogeny and comparative genomics of the fungal order Sordariales.</title>
        <authorList>
            <person name="Hensen N."/>
            <person name="Bonometti L."/>
            <person name="Westerberg I."/>
            <person name="Brannstrom I.O."/>
            <person name="Guillou S."/>
            <person name="Cros-Aarteil S."/>
            <person name="Calhoun S."/>
            <person name="Haridas S."/>
            <person name="Kuo A."/>
            <person name="Mondo S."/>
            <person name="Pangilinan J."/>
            <person name="Riley R."/>
            <person name="LaButti K."/>
            <person name="Andreopoulos B."/>
            <person name="Lipzen A."/>
            <person name="Chen C."/>
            <person name="Yan M."/>
            <person name="Daum C."/>
            <person name="Ng V."/>
            <person name="Clum A."/>
            <person name="Steindorff A."/>
            <person name="Ohm R.A."/>
            <person name="Martin F."/>
            <person name="Silar P."/>
            <person name="Natvig D.O."/>
            <person name="Lalanne C."/>
            <person name="Gautier V."/>
            <person name="Ament-Velasquez S.L."/>
            <person name="Kruys A."/>
            <person name="Hutchinson M.I."/>
            <person name="Powell A.J."/>
            <person name="Barry K."/>
            <person name="Miller A.N."/>
            <person name="Grigoriev I.V."/>
            <person name="Debuchy R."/>
            <person name="Gladieux P."/>
            <person name="Hiltunen Thoren M."/>
            <person name="Johannesson H."/>
        </authorList>
    </citation>
    <scope>NUCLEOTIDE SEQUENCE</scope>
    <source>
        <strain evidence="1">CBS 123565</strain>
    </source>
</reference>
<dbReference type="Proteomes" id="UP001304895">
    <property type="component" value="Unassembled WGS sequence"/>
</dbReference>
<proteinExistence type="predicted"/>
<accession>A0AAN6UGP6</accession>